<dbReference type="PIRSF" id="PIRSF021320">
    <property type="entry name" value="DUF984"/>
    <property type="match status" value="1"/>
</dbReference>
<dbReference type="Gene3D" id="3.10.400.10">
    <property type="entry name" value="Sulfate adenylyltransferase"/>
    <property type="match status" value="1"/>
</dbReference>
<protein>
    <submittedName>
        <fullName evidence="2">ASCH domain-containing protein</fullName>
    </submittedName>
</protein>
<evidence type="ECO:0000313" key="2">
    <source>
        <dbReference type="EMBL" id="TJZ69374.1"/>
    </source>
</evidence>
<organism evidence="2 3">
    <name type="scientific">Chitiniphilus eburneus</name>
    <dbReference type="NCBI Taxonomy" id="2571148"/>
    <lineage>
        <taxon>Bacteria</taxon>
        <taxon>Pseudomonadati</taxon>
        <taxon>Pseudomonadota</taxon>
        <taxon>Betaproteobacteria</taxon>
        <taxon>Neisseriales</taxon>
        <taxon>Chitinibacteraceae</taxon>
        <taxon>Chitiniphilus</taxon>
    </lineage>
</organism>
<feature type="domain" description="ASCH" evidence="1">
    <location>
        <begin position="37"/>
        <end position="153"/>
    </location>
</feature>
<dbReference type="CDD" id="cd06553">
    <property type="entry name" value="ASCH_Ef3133_like"/>
    <property type="match status" value="1"/>
</dbReference>
<comment type="caution">
    <text evidence="2">The sequence shown here is derived from an EMBL/GenBank/DDBJ whole genome shotgun (WGS) entry which is preliminary data.</text>
</comment>
<dbReference type="PANTHER" id="PTHR39203:SF1">
    <property type="entry name" value="CYTOPLASMIC PROTEIN"/>
    <property type="match status" value="1"/>
</dbReference>
<dbReference type="InterPro" id="IPR009326">
    <property type="entry name" value="DUF984"/>
</dbReference>
<evidence type="ECO:0000259" key="1">
    <source>
        <dbReference type="SMART" id="SM01022"/>
    </source>
</evidence>
<name>A0A4U0Q150_9NEIS</name>
<proteinExistence type="predicted"/>
<dbReference type="SUPFAM" id="SSF88697">
    <property type="entry name" value="PUA domain-like"/>
    <property type="match status" value="1"/>
</dbReference>
<dbReference type="OrthoDB" id="9807542at2"/>
<sequence length="157" mass="17444">MDSMTPSQRTYWQAFLRDTGRPLDTPFYGCDVIGDTRELIAELMALVLSGKKRATTSCLAEYETSGEAPPQVGSLTLLTDFDGNPACVIETTAVTPLRFCDMTFDLCQREGEDDCLESWVNNHQTFFGREGAAKGYPFTPESLVLFEDFEVVYPPAS</sequence>
<dbReference type="Proteomes" id="UP000310016">
    <property type="component" value="Unassembled WGS sequence"/>
</dbReference>
<dbReference type="InterPro" id="IPR007374">
    <property type="entry name" value="ASCH_domain"/>
</dbReference>
<evidence type="ECO:0000313" key="3">
    <source>
        <dbReference type="Proteomes" id="UP000310016"/>
    </source>
</evidence>
<reference evidence="2 3" key="1">
    <citation type="submission" date="2019-04" db="EMBL/GenBank/DDBJ databases">
        <title>Chitiniphilus eburnea sp. nov., a novel chitinolytic bacterium isolated from aquaculture sludge.</title>
        <authorList>
            <person name="Sheng M."/>
        </authorList>
    </citation>
    <scope>NUCLEOTIDE SEQUENCE [LARGE SCALE GENOMIC DNA]</scope>
    <source>
        <strain evidence="2 3">HX-2-15</strain>
    </source>
</reference>
<dbReference type="InterPro" id="IPR015947">
    <property type="entry name" value="PUA-like_sf"/>
</dbReference>
<gene>
    <name evidence="2" type="ORF">FAZ21_15025</name>
</gene>
<dbReference type="AlphaFoldDB" id="A0A4U0Q150"/>
<dbReference type="EMBL" id="SUMF01000021">
    <property type="protein sequence ID" value="TJZ69374.1"/>
    <property type="molecule type" value="Genomic_DNA"/>
</dbReference>
<dbReference type="Pfam" id="PF04266">
    <property type="entry name" value="ASCH"/>
    <property type="match status" value="1"/>
</dbReference>
<accession>A0A4U0Q150</accession>
<dbReference type="SMART" id="SM01022">
    <property type="entry name" value="ASCH"/>
    <property type="match status" value="1"/>
</dbReference>
<keyword evidence="3" id="KW-1185">Reference proteome</keyword>
<dbReference type="PANTHER" id="PTHR39203">
    <property type="entry name" value="CYTOPLASMIC PROTEIN-RELATED"/>
    <property type="match status" value="1"/>
</dbReference>